<gene>
    <name evidence="1" type="ORF">DPMN_031809</name>
</gene>
<reference evidence="1" key="2">
    <citation type="submission" date="2020-11" db="EMBL/GenBank/DDBJ databases">
        <authorList>
            <person name="McCartney M.A."/>
            <person name="Auch B."/>
            <person name="Kono T."/>
            <person name="Mallez S."/>
            <person name="Becker A."/>
            <person name="Gohl D.M."/>
            <person name="Silverstein K.A.T."/>
            <person name="Koren S."/>
            <person name="Bechman K.B."/>
            <person name="Herman A."/>
            <person name="Abrahante J.E."/>
            <person name="Garbe J."/>
        </authorList>
    </citation>
    <scope>NUCLEOTIDE SEQUENCE</scope>
    <source>
        <strain evidence="1">Duluth1</strain>
        <tissue evidence="1">Whole animal</tissue>
    </source>
</reference>
<proteinExistence type="predicted"/>
<keyword evidence="2" id="KW-1185">Reference proteome</keyword>
<dbReference type="Proteomes" id="UP000828390">
    <property type="component" value="Unassembled WGS sequence"/>
</dbReference>
<evidence type="ECO:0000313" key="2">
    <source>
        <dbReference type="Proteomes" id="UP000828390"/>
    </source>
</evidence>
<reference evidence="1" key="1">
    <citation type="journal article" date="2019" name="bioRxiv">
        <title>The Genome of the Zebra Mussel, Dreissena polymorpha: A Resource for Invasive Species Research.</title>
        <authorList>
            <person name="McCartney M.A."/>
            <person name="Auch B."/>
            <person name="Kono T."/>
            <person name="Mallez S."/>
            <person name="Zhang Y."/>
            <person name="Obille A."/>
            <person name="Becker A."/>
            <person name="Abrahante J.E."/>
            <person name="Garbe J."/>
            <person name="Badalamenti J.P."/>
            <person name="Herman A."/>
            <person name="Mangelson H."/>
            <person name="Liachko I."/>
            <person name="Sullivan S."/>
            <person name="Sone E.D."/>
            <person name="Koren S."/>
            <person name="Silverstein K.A.T."/>
            <person name="Beckman K.B."/>
            <person name="Gohl D.M."/>
        </authorList>
    </citation>
    <scope>NUCLEOTIDE SEQUENCE</scope>
    <source>
        <strain evidence="1">Duluth1</strain>
        <tissue evidence="1">Whole animal</tissue>
    </source>
</reference>
<evidence type="ECO:0000313" key="1">
    <source>
        <dbReference type="EMBL" id="KAH3868658.1"/>
    </source>
</evidence>
<comment type="caution">
    <text evidence="1">The sequence shown here is derived from an EMBL/GenBank/DDBJ whole genome shotgun (WGS) entry which is preliminary data.</text>
</comment>
<protein>
    <submittedName>
        <fullName evidence="1">Uncharacterized protein</fullName>
    </submittedName>
</protein>
<organism evidence="1 2">
    <name type="scientific">Dreissena polymorpha</name>
    <name type="common">Zebra mussel</name>
    <name type="synonym">Mytilus polymorpha</name>
    <dbReference type="NCBI Taxonomy" id="45954"/>
    <lineage>
        <taxon>Eukaryota</taxon>
        <taxon>Metazoa</taxon>
        <taxon>Spiralia</taxon>
        <taxon>Lophotrochozoa</taxon>
        <taxon>Mollusca</taxon>
        <taxon>Bivalvia</taxon>
        <taxon>Autobranchia</taxon>
        <taxon>Heteroconchia</taxon>
        <taxon>Euheterodonta</taxon>
        <taxon>Imparidentia</taxon>
        <taxon>Neoheterodontei</taxon>
        <taxon>Myida</taxon>
        <taxon>Dreissenoidea</taxon>
        <taxon>Dreissenidae</taxon>
        <taxon>Dreissena</taxon>
    </lineage>
</organism>
<dbReference type="AlphaFoldDB" id="A0A9D4M1Q8"/>
<sequence>MIARSSIVGVSHAQCSVTGVGILTGVQLGLQDFRFIIMFAHRCHVYVMPFDHGDNAPPPQY</sequence>
<name>A0A9D4M1Q8_DREPO</name>
<dbReference type="EMBL" id="JAIWYP010000002">
    <property type="protein sequence ID" value="KAH3868658.1"/>
    <property type="molecule type" value="Genomic_DNA"/>
</dbReference>
<accession>A0A9D4M1Q8</accession>